<reference evidence="1" key="2">
    <citation type="submission" date="2020-07" db="EMBL/GenBank/DDBJ databases">
        <authorList>
            <person name="Vera ALvarez R."/>
            <person name="Arias-Moreno D.M."/>
            <person name="Jimenez-Jacinto V."/>
            <person name="Jimenez-Bremont J.F."/>
            <person name="Swaminathan K."/>
            <person name="Moose S.P."/>
            <person name="Guerrero-Gonzalez M.L."/>
            <person name="Marino-Ramirez L."/>
            <person name="Landsman D."/>
            <person name="Rodriguez-Kessler M."/>
            <person name="Delgado-Sanchez P."/>
        </authorList>
    </citation>
    <scope>NUCLEOTIDE SEQUENCE</scope>
    <source>
        <tissue evidence="1">Cladode</tissue>
    </source>
</reference>
<name>A0A7C9DEV5_OPUST</name>
<reference evidence="1" key="1">
    <citation type="journal article" date="2013" name="J. Plant Res.">
        <title>Effect of fungi and light on seed germination of three Opuntia species from semiarid lands of central Mexico.</title>
        <authorList>
            <person name="Delgado-Sanchez P."/>
            <person name="Jimenez-Bremont J.F."/>
            <person name="Guerrero-Gonzalez Mde L."/>
            <person name="Flores J."/>
        </authorList>
    </citation>
    <scope>NUCLEOTIDE SEQUENCE</scope>
    <source>
        <tissue evidence="1">Cladode</tissue>
    </source>
</reference>
<dbReference type="EMBL" id="GISG01101577">
    <property type="protein sequence ID" value="MBA4636708.1"/>
    <property type="molecule type" value="Transcribed_RNA"/>
</dbReference>
<sequence length="112" mass="13161">MWLDRQWRYITFKKIWCSSFFAVAWSLWLMRNEVIFQQKQVDINGLCCLIRWRVTLWTKAWRVNLPYNVDEVARHSADIPVILKPLMSRGVASQASQAEFVLAVFPVCVGLV</sequence>
<organism evidence="1">
    <name type="scientific">Opuntia streptacantha</name>
    <name type="common">Prickly pear cactus</name>
    <name type="synonym">Opuntia cardona</name>
    <dbReference type="NCBI Taxonomy" id="393608"/>
    <lineage>
        <taxon>Eukaryota</taxon>
        <taxon>Viridiplantae</taxon>
        <taxon>Streptophyta</taxon>
        <taxon>Embryophyta</taxon>
        <taxon>Tracheophyta</taxon>
        <taxon>Spermatophyta</taxon>
        <taxon>Magnoliopsida</taxon>
        <taxon>eudicotyledons</taxon>
        <taxon>Gunneridae</taxon>
        <taxon>Pentapetalae</taxon>
        <taxon>Caryophyllales</taxon>
        <taxon>Cactineae</taxon>
        <taxon>Cactaceae</taxon>
        <taxon>Opuntioideae</taxon>
        <taxon>Opuntia</taxon>
    </lineage>
</organism>
<evidence type="ECO:0000313" key="1">
    <source>
        <dbReference type="EMBL" id="MBA4636708.1"/>
    </source>
</evidence>
<protein>
    <submittedName>
        <fullName evidence="1">Uncharacterized protein</fullName>
    </submittedName>
</protein>
<dbReference type="AlphaFoldDB" id="A0A7C9DEV5"/>
<proteinExistence type="predicted"/>
<accession>A0A7C9DEV5</accession>